<feature type="region of interest" description="Disordered" evidence="1">
    <location>
        <begin position="24"/>
        <end position="44"/>
    </location>
</feature>
<evidence type="ECO:0000313" key="2">
    <source>
        <dbReference type="EMBL" id="EQB51112.1"/>
    </source>
</evidence>
<sequence length="108" mass="11774">MYFTLPSLAVWSGEPKVVSIRACHHAQHRPHPGDDGTRDETQSRRLPSCACNDLTASAAPFAPARFIEIHSSLPTTPPARACTTLIVNDNCLPLARRVPVPFRIGFTA</sequence>
<reference evidence="3" key="1">
    <citation type="journal article" date="2013" name="Mol. Plant Microbe Interact.">
        <title>Global aspects of pacC regulation of pathogenicity genes in Colletotrichum gloeosporioides as revealed by transcriptome analysis.</title>
        <authorList>
            <person name="Alkan N."/>
            <person name="Meng X."/>
            <person name="Friedlander G."/>
            <person name="Reuveni E."/>
            <person name="Sukno S."/>
            <person name="Sherman A."/>
            <person name="Thon M."/>
            <person name="Fluhr R."/>
            <person name="Prusky D."/>
        </authorList>
    </citation>
    <scope>NUCLEOTIDE SEQUENCE [LARGE SCALE GENOMIC DNA]</scope>
    <source>
        <strain evidence="3">Cg-14</strain>
    </source>
</reference>
<evidence type="ECO:0000313" key="3">
    <source>
        <dbReference type="Proteomes" id="UP000015530"/>
    </source>
</evidence>
<proteinExistence type="predicted"/>
<evidence type="ECO:0000256" key="1">
    <source>
        <dbReference type="SAM" id="MobiDB-lite"/>
    </source>
</evidence>
<comment type="caution">
    <text evidence="2">The sequence shown here is derived from an EMBL/GenBank/DDBJ whole genome shotgun (WGS) entry which is preliminary data.</text>
</comment>
<name>T0K6L0_COLGC</name>
<dbReference type="Proteomes" id="UP000015530">
    <property type="component" value="Unassembled WGS sequence"/>
</dbReference>
<accession>T0K6L0</accession>
<dbReference type="AlphaFoldDB" id="T0K6L0"/>
<protein>
    <submittedName>
        <fullName evidence="2">Uncharacterized protein</fullName>
    </submittedName>
</protein>
<gene>
    <name evidence="2" type="ORF">CGLO_09377</name>
</gene>
<feature type="compositionally biased region" description="Basic and acidic residues" evidence="1">
    <location>
        <begin position="31"/>
        <end position="43"/>
    </location>
</feature>
<dbReference type="EMBL" id="AMYD01001887">
    <property type="protein sequence ID" value="EQB51112.1"/>
    <property type="molecule type" value="Genomic_DNA"/>
</dbReference>
<dbReference type="HOGENOM" id="CLU_2196755_0_0_1"/>
<organism evidence="2 3">
    <name type="scientific">Colletotrichum gloeosporioides (strain Cg-14)</name>
    <name type="common">Anthracnose fungus</name>
    <name type="synonym">Glomerella cingulata</name>
    <dbReference type="NCBI Taxonomy" id="1237896"/>
    <lineage>
        <taxon>Eukaryota</taxon>
        <taxon>Fungi</taxon>
        <taxon>Dikarya</taxon>
        <taxon>Ascomycota</taxon>
        <taxon>Pezizomycotina</taxon>
        <taxon>Sordariomycetes</taxon>
        <taxon>Hypocreomycetidae</taxon>
        <taxon>Glomerellales</taxon>
        <taxon>Glomerellaceae</taxon>
        <taxon>Colletotrichum</taxon>
        <taxon>Colletotrichum gloeosporioides species complex</taxon>
    </lineage>
</organism>